<dbReference type="RefSeq" id="WP_080443841.1">
    <property type="nucleotide sequence ID" value="NZ_CP022405.1"/>
</dbReference>
<organism evidence="2 3">
    <name type="scientific">Clostridium sporogenes</name>
    <dbReference type="NCBI Taxonomy" id="1509"/>
    <lineage>
        <taxon>Bacteria</taxon>
        <taxon>Bacillati</taxon>
        <taxon>Bacillota</taxon>
        <taxon>Clostridia</taxon>
        <taxon>Eubacteriales</taxon>
        <taxon>Clostridiaceae</taxon>
        <taxon>Clostridium</taxon>
    </lineage>
</organism>
<evidence type="ECO:0000259" key="1">
    <source>
        <dbReference type="Pfam" id="PF12323"/>
    </source>
</evidence>
<dbReference type="Proteomes" id="UP000962161">
    <property type="component" value="Chromosome"/>
</dbReference>
<name>A0AAE6I8W0_CLOSG</name>
<evidence type="ECO:0000313" key="3">
    <source>
        <dbReference type="Proteomes" id="UP000962161"/>
    </source>
</evidence>
<accession>A0AAE6I8W0</accession>
<dbReference type="InterPro" id="IPR021027">
    <property type="entry name" value="Transposase_put_HTH"/>
</dbReference>
<dbReference type="AlphaFoldDB" id="A0AAE6I8W0"/>
<dbReference type="Pfam" id="PF12323">
    <property type="entry name" value="HTH_OrfB_IS605"/>
    <property type="match status" value="1"/>
</dbReference>
<evidence type="ECO:0000313" key="2">
    <source>
        <dbReference type="EMBL" id="QDY34370.1"/>
    </source>
</evidence>
<reference evidence="2" key="1">
    <citation type="submission" date="2017-07" db="EMBL/GenBank/DDBJ databases">
        <title>Genome sequencing of BoNT-producing clostridia.</title>
        <authorList>
            <person name="Williamson C."/>
        </authorList>
    </citation>
    <scope>NUCLEOTIDE SEQUENCE</scope>
    <source>
        <strain evidence="2">AM553</strain>
    </source>
</reference>
<gene>
    <name evidence="2" type="ORF">CGS26_04465</name>
</gene>
<protein>
    <recommendedName>
        <fullName evidence="1">Transposase putative helix-turn-helix domain-containing protein</fullName>
    </recommendedName>
</protein>
<feature type="domain" description="Transposase putative helix-turn-helix" evidence="1">
    <location>
        <begin position="1"/>
        <end position="29"/>
    </location>
</feature>
<proteinExistence type="predicted"/>
<sequence>MLRYFYVAIQINEEQKLYFIKTFGCTRFVI</sequence>
<dbReference type="EMBL" id="CP022405">
    <property type="protein sequence ID" value="QDY34370.1"/>
    <property type="molecule type" value="Genomic_DNA"/>
</dbReference>